<accession>A0ABM9D8K7</accession>
<evidence type="ECO:0000256" key="1">
    <source>
        <dbReference type="SAM" id="Phobius"/>
    </source>
</evidence>
<keyword evidence="1" id="KW-0812">Transmembrane</keyword>
<sequence>MNRYGCSGSGFTLLELVVVLAILSLVVLLVIPRLPALGDTALRTSTRQLAAQLRYLDERAAAGKVSHRLRINLDDQKIEVVRRAVTGEELPSEDPYLRRPALLDGVLITDVRTERLGTVTSGTVRVTYGPGGLSEALLIHLQLPGGPATTVQALPVSGIVRIAEGYLEELR</sequence>
<dbReference type="Proteomes" id="UP001295463">
    <property type="component" value="Chromosome"/>
</dbReference>
<keyword evidence="1" id="KW-0472">Membrane</keyword>
<dbReference type="RefSeq" id="WP_305732364.1">
    <property type="nucleotide sequence ID" value="NZ_OW150024.1"/>
</dbReference>
<dbReference type="EMBL" id="OW150024">
    <property type="protein sequence ID" value="CAH2031547.1"/>
    <property type="molecule type" value="Genomic_DNA"/>
</dbReference>
<dbReference type="InterPro" id="IPR045584">
    <property type="entry name" value="Pilin-like"/>
</dbReference>
<dbReference type="SUPFAM" id="SSF54523">
    <property type="entry name" value="Pili subunits"/>
    <property type="match status" value="1"/>
</dbReference>
<proteinExistence type="predicted"/>
<gene>
    <name evidence="2" type="ORF">GEAMG1_1715</name>
</gene>
<feature type="transmembrane region" description="Helical" evidence="1">
    <location>
        <begin position="12"/>
        <end position="31"/>
    </location>
</feature>
<name>A0ABM9D8K7_9BACT</name>
<keyword evidence="3" id="KW-1185">Reference proteome</keyword>
<dbReference type="PROSITE" id="PS00409">
    <property type="entry name" value="PROKAR_NTER_METHYL"/>
    <property type="match status" value="1"/>
</dbReference>
<organism evidence="2 3">
    <name type="scientific">Trichlorobacter ammonificans</name>
    <dbReference type="NCBI Taxonomy" id="2916410"/>
    <lineage>
        <taxon>Bacteria</taxon>
        <taxon>Pseudomonadati</taxon>
        <taxon>Thermodesulfobacteriota</taxon>
        <taxon>Desulfuromonadia</taxon>
        <taxon>Geobacterales</taxon>
        <taxon>Geobacteraceae</taxon>
        <taxon>Trichlorobacter</taxon>
    </lineage>
</organism>
<dbReference type="InterPro" id="IPR012902">
    <property type="entry name" value="N_methyl_site"/>
</dbReference>
<evidence type="ECO:0000313" key="3">
    <source>
        <dbReference type="Proteomes" id="UP001295463"/>
    </source>
</evidence>
<dbReference type="NCBIfam" id="TIGR02532">
    <property type="entry name" value="IV_pilin_GFxxxE"/>
    <property type="match status" value="1"/>
</dbReference>
<dbReference type="Pfam" id="PF07963">
    <property type="entry name" value="N_methyl"/>
    <property type="match status" value="1"/>
</dbReference>
<protein>
    <submittedName>
        <fullName evidence="2">General secretion pathway protein H</fullName>
    </submittedName>
</protein>
<evidence type="ECO:0000313" key="2">
    <source>
        <dbReference type="EMBL" id="CAH2031547.1"/>
    </source>
</evidence>
<reference evidence="2 3" key="1">
    <citation type="submission" date="2022-03" db="EMBL/GenBank/DDBJ databases">
        <authorList>
            <person name="Koch H."/>
        </authorList>
    </citation>
    <scope>NUCLEOTIDE SEQUENCE [LARGE SCALE GENOMIC DNA]</scope>
    <source>
        <strain evidence="2 3">G1</strain>
    </source>
</reference>
<keyword evidence="1" id="KW-1133">Transmembrane helix</keyword>